<dbReference type="RefSeq" id="XP_031003984.1">
    <property type="nucleotide sequence ID" value="XM_031151031.1"/>
</dbReference>
<protein>
    <submittedName>
        <fullName evidence="2">Uncharacterized protein</fullName>
    </submittedName>
</protein>
<keyword evidence="1" id="KW-1133">Transmembrane helix</keyword>
<organism evidence="2 3">
    <name type="scientific">Lachnellula hyalina</name>
    <dbReference type="NCBI Taxonomy" id="1316788"/>
    <lineage>
        <taxon>Eukaryota</taxon>
        <taxon>Fungi</taxon>
        <taxon>Dikarya</taxon>
        <taxon>Ascomycota</taxon>
        <taxon>Pezizomycotina</taxon>
        <taxon>Leotiomycetes</taxon>
        <taxon>Helotiales</taxon>
        <taxon>Lachnaceae</taxon>
        <taxon>Lachnellula</taxon>
    </lineage>
</organism>
<keyword evidence="3" id="KW-1185">Reference proteome</keyword>
<gene>
    <name evidence="2" type="ORF">LHYA1_G006091</name>
</gene>
<dbReference type="AlphaFoldDB" id="A0A8H8TZN8"/>
<dbReference type="Proteomes" id="UP000431533">
    <property type="component" value="Unassembled WGS sequence"/>
</dbReference>
<keyword evidence="1" id="KW-0472">Membrane</keyword>
<evidence type="ECO:0000313" key="3">
    <source>
        <dbReference type="Proteomes" id="UP000431533"/>
    </source>
</evidence>
<feature type="transmembrane region" description="Helical" evidence="1">
    <location>
        <begin position="12"/>
        <end position="36"/>
    </location>
</feature>
<dbReference type="GeneID" id="41986289"/>
<sequence length="65" mass="6967">MAAGMAVAAKVLVGAAAAFFSAVMLGWYLLAVIMFVEVGFEFPLPVVDLSTRFKGRSDREAANRE</sequence>
<keyword evidence="1" id="KW-0812">Transmembrane</keyword>
<comment type="caution">
    <text evidence="2">The sequence shown here is derived from an EMBL/GenBank/DDBJ whole genome shotgun (WGS) entry which is preliminary data.</text>
</comment>
<reference evidence="2 3" key="1">
    <citation type="submission" date="2018-05" db="EMBL/GenBank/DDBJ databases">
        <title>Genome sequencing and assembly of the regulated plant pathogen Lachnellula willkommii and related sister species for the development of diagnostic species identification markers.</title>
        <authorList>
            <person name="Giroux E."/>
            <person name="Bilodeau G."/>
        </authorList>
    </citation>
    <scope>NUCLEOTIDE SEQUENCE [LARGE SCALE GENOMIC DNA]</scope>
    <source>
        <strain evidence="2 3">CBS 185.66</strain>
    </source>
</reference>
<evidence type="ECO:0000256" key="1">
    <source>
        <dbReference type="SAM" id="Phobius"/>
    </source>
</evidence>
<evidence type="ECO:0000313" key="2">
    <source>
        <dbReference type="EMBL" id="TVY25196.1"/>
    </source>
</evidence>
<name>A0A8H8TZN8_9HELO</name>
<proteinExistence type="predicted"/>
<accession>A0A8H8TZN8</accession>
<dbReference type="EMBL" id="QGMH01000103">
    <property type="protein sequence ID" value="TVY25196.1"/>
    <property type="molecule type" value="Genomic_DNA"/>
</dbReference>